<name>A0A834MKM0_RHYFE</name>
<dbReference type="Proteomes" id="UP000625711">
    <property type="component" value="Unassembled WGS sequence"/>
</dbReference>
<proteinExistence type="predicted"/>
<dbReference type="AlphaFoldDB" id="A0A834MKM0"/>
<dbReference type="EMBL" id="JAACXV010000043">
    <property type="protein sequence ID" value="KAF7285826.1"/>
    <property type="molecule type" value="Genomic_DNA"/>
</dbReference>
<accession>A0A834MKM0</accession>
<sequence length="99" mass="11673">MYQLHLFPDNVRTKSVNRKRSANTRSAFNLYFERLRPEVGAQAAKVQLESNDAAKRDHQLPRTSHSHSVFDRPVIGSQFRNSVRYERTENVNLVEFRER</sequence>
<evidence type="ECO:0000313" key="1">
    <source>
        <dbReference type="EMBL" id="KAF7285826.1"/>
    </source>
</evidence>
<organism evidence="1 2">
    <name type="scientific">Rhynchophorus ferrugineus</name>
    <name type="common">Red palm weevil</name>
    <name type="synonym">Curculio ferrugineus</name>
    <dbReference type="NCBI Taxonomy" id="354439"/>
    <lineage>
        <taxon>Eukaryota</taxon>
        <taxon>Metazoa</taxon>
        <taxon>Ecdysozoa</taxon>
        <taxon>Arthropoda</taxon>
        <taxon>Hexapoda</taxon>
        <taxon>Insecta</taxon>
        <taxon>Pterygota</taxon>
        <taxon>Neoptera</taxon>
        <taxon>Endopterygota</taxon>
        <taxon>Coleoptera</taxon>
        <taxon>Polyphaga</taxon>
        <taxon>Cucujiformia</taxon>
        <taxon>Curculionidae</taxon>
        <taxon>Dryophthorinae</taxon>
        <taxon>Rhynchophorus</taxon>
    </lineage>
</organism>
<gene>
    <name evidence="1" type="ORF">GWI33_009801</name>
</gene>
<reference evidence="1" key="1">
    <citation type="submission" date="2020-08" db="EMBL/GenBank/DDBJ databases">
        <title>Genome sequencing and assembly of the red palm weevil Rhynchophorus ferrugineus.</title>
        <authorList>
            <person name="Dias G.B."/>
            <person name="Bergman C.M."/>
            <person name="Manee M."/>
        </authorList>
    </citation>
    <scope>NUCLEOTIDE SEQUENCE</scope>
    <source>
        <strain evidence="1">AA-2017</strain>
        <tissue evidence="1">Whole larva</tissue>
    </source>
</reference>
<keyword evidence="2" id="KW-1185">Reference proteome</keyword>
<protein>
    <submittedName>
        <fullName evidence="1">Uncharacterized protein</fullName>
    </submittedName>
</protein>
<comment type="caution">
    <text evidence="1">The sequence shown here is derived from an EMBL/GenBank/DDBJ whole genome shotgun (WGS) entry which is preliminary data.</text>
</comment>
<evidence type="ECO:0000313" key="2">
    <source>
        <dbReference type="Proteomes" id="UP000625711"/>
    </source>
</evidence>